<reference evidence="5" key="2">
    <citation type="journal article" date="2021" name="PeerJ">
        <title>Extensive microbial diversity within the chicken gut microbiome revealed by metagenomics and culture.</title>
        <authorList>
            <person name="Gilroy R."/>
            <person name="Ravi A."/>
            <person name="Getino M."/>
            <person name="Pursley I."/>
            <person name="Horton D.L."/>
            <person name="Alikhan N.F."/>
            <person name="Baker D."/>
            <person name="Gharbi K."/>
            <person name="Hall N."/>
            <person name="Watson M."/>
            <person name="Adriaenssens E.M."/>
            <person name="Foster-Nyarko E."/>
            <person name="Jarju S."/>
            <person name="Secka A."/>
            <person name="Antonio M."/>
            <person name="Oren A."/>
            <person name="Chaudhuri R.R."/>
            <person name="La Ragione R."/>
            <person name="Hildebrand F."/>
            <person name="Pallen M.J."/>
        </authorList>
    </citation>
    <scope>NUCLEOTIDE SEQUENCE</scope>
    <source>
        <strain evidence="5">ChiHcec3-6078</strain>
    </source>
</reference>
<dbReference type="InterPro" id="IPR015334">
    <property type="entry name" value="FokI_cleavage_dom"/>
</dbReference>
<dbReference type="Pfam" id="PF09254">
    <property type="entry name" value="FokI_cleav_dom"/>
    <property type="match status" value="1"/>
</dbReference>
<evidence type="ECO:0000259" key="3">
    <source>
        <dbReference type="Pfam" id="PF09254"/>
    </source>
</evidence>
<evidence type="ECO:0000259" key="4">
    <source>
        <dbReference type="Pfam" id="PF16902"/>
    </source>
</evidence>
<dbReference type="GO" id="GO:0009036">
    <property type="term" value="F:type II site-specific deoxyribonuclease activity"/>
    <property type="evidence" value="ECO:0007669"/>
    <property type="project" value="InterPro"/>
</dbReference>
<dbReference type="InterPro" id="IPR036390">
    <property type="entry name" value="WH_DNA-bd_sf"/>
</dbReference>
<dbReference type="InterPro" id="IPR004234">
    <property type="entry name" value="FokI_D1"/>
</dbReference>
<protein>
    <recommendedName>
        <fullName evidence="7">Restriction endonuclease</fullName>
    </recommendedName>
</protein>
<dbReference type="InterPro" id="IPR031655">
    <property type="entry name" value="FokI_D3"/>
</dbReference>
<gene>
    <name evidence="5" type="ORF">IAC50_02685</name>
</gene>
<dbReference type="GO" id="GO:0003677">
    <property type="term" value="F:DNA binding"/>
    <property type="evidence" value="ECO:0007669"/>
    <property type="project" value="InterPro"/>
</dbReference>
<dbReference type="Gene3D" id="3.90.241.10">
    <property type="entry name" value="Foki Restriction Endonuclease, Chain A, domain 1"/>
    <property type="match status" value="1"/>
</dbReference>
<evidence type="ECO:0000313" key="6">
    <source>
        <dbReference type="Proteomes" id="UP000824090"/>
    </source>
</evidence>
<comment type="caution">
    <text evidence="5">The sequence shown here is derived from an EMBL/GenBank/DDBJ whole genome shotgun (WGS) entry which is preliminary data.</text>
</comment>
<dbReference type="CDD" id="cd22327">
    <property type="entry name" value="FokI_nuclease-like"/>
    <property type="match status" value="1"/>
</dbReference>
<dbReference type="Gene3D" id="1.10.10.10">
    <property type="entry name" value="Winged helix-like DNA-binding domain superfamily/Winged helix DNA-binding domain"/>
    <property type="match status" value="1"/>
</dbReference>
<evidence type="ECO:0000313" key="5">
    <source>
        <dbReference type="EMBL" id="HIU25392.1"/>
    </source>
</evidence>
<feature type="domain" description="FokI recognition" evidence="2">
    <location>
        <begin position="13"/>
        <end position="145"/>
    </location>
</feature>
<dbReference type="InterPro" id="IPR036388">
    <property type="entry name" value="WH-like_DNA-bd_sf"/>
</dbReference>
<dbReference type="AlphaFoldDB" id="A0A9D1I0B1"/>
<dbReference type="InterPro" id="IPR004233">
    <property type="entry name" value="FokI_D2"/>
</dbReference>
<dbReference type="Gene3D" id="3.40.91.30">
    <property type="match status" value="1"/>
</dbReference>
<dbReference type="Pfam" id="PF02981">
    <property type="entry name" value="FokI_D1"/>
    <property type="match status" value="1"/>
</dbReference>
<dbReference type="CDD" id="cd00941">
    <property type="entry name" value="FokI_N"/>
    <property type="match status" value="1"/>
</dbReference>
<feature type="domain" description="FokI cleavage" evidence="3">
    <location>
        <begin position="401"/>
        <end position="582"/>
    </location>
</feature>
<evidence type="ECO:0000259" key="1">
    <source>
        <dbReference type="Pfam" id="PF02980"/>
    </source>
</evidence>
<evidence type="ECO:0008006" key="7">
    <source>
        <dbReference type="Google" id="ProtNLM"/>
    </source>
</evidence>
<dbReference type="SUPFAM" id="SSF46785">
    <property type="entry name" value="Winged helix' DNA-binding domain"/>
    <property type="match status" value="3"/>
</dbReference>
<proteinExistence type="predicted"/>
<organism evidence="5 6">
    <name type="scientific">Candidatus Allocopromorpha excrementigallinarum</name>
    <dbReference type="NCBI Taxonomy" id="2840742"/>
    <lineage>
        <taxon>Bacteria</taxon>
        <taxon>Bacillati</taxon>
        <taxon>Bacillota</taxon>
        <taxon>Clostridia</taxon>
        <taxon>Eubacteriales</taxon>
        <taxon>Eubacteriaceae</taxon>
        <taxon>Eubacteriaceae incertae sedis</taxon>
        <taxon>Candidatus Allocopromorpha</taxon>
    </lineage>
</organism>
<feature type="domain" description="FokI D3" evidence="4">
    <location>
        <begin position="307"/>
        <end position="373"/>
    </location>
</feature>
<name>A0A9D1I0B1_9FIRM</name>
<feature type="domain" description="FokI recognition" evidence="1">
    <location>
        <begin position="158"/>
        <end position="293"/>
    </location>
</feature>
<dbReference type="Pfam" id="PF16902">
    <property type="entry name" value="FokI_D3"/>
    <property type="match status" value="1"/>
</dbReference>
<dbReference type="EMBL" id="DVMP01000053">
    <property type="protein sequence ID" value="HIU25392.1"/>
    <property type="molecule type" value="Genomic_DNA"/>
</dbReference>
<sequence>MISVIPTQTTRFRTFGWVQDPSDFRSLCDVVAIFDKNSSKHCELKESIIPRLVEDRDGKAGLIEALEADPLRISYADLVGTSFTPRSAARCNGIVQAAVPGQVRAFIGDWPADNFVRWAHALGFIEYHYEDDTFSITPSGLELTEARTQGKEINEEEKKILTTAVLAYPPAVRILKLLAETEETHLTKFELGKKLGFVGENGFTSLPQSILVRSLAVETSAVEKSKMRSDWDGSSDKYARMIAKWLIKLGLAEQAAKEVTVSAAGTQYSEKIGQAYMITAAGITALNRADGRSRHGRISKNVCFEMLATKGKDREFLRTRRAYILKIISEGKTGTGTEEIKAYLESRGIRAGVDTILDDVRGLINIGLNIVIEGEEIFWNDAINDFVLPLGQNLTCSDLIQVKEKVREKLNHLSHDYLALIDLAYDPAQNRLFEMKTLELLTDECGYQGLHLGGSRKPDGICYTRGLEKDYGIIIDTKAYSGGYNLPISQADEMERYVRENQTRDPEVNANGWWEGFPADVKTFYFMFVAGHFKGNYLNQIDRIWRSTGVSGTAVDISRLLITADRYKGGVISHEDMENSFFQKDEMGGTL</sequence>
<dbReference type="Proteomes" id="UP000824090">
    <property type="component" value="Unassembled WGS sequence"/>
</dbReference>
<dbReference type="InterPro" id="IPR044945">
    <property type="entry name" value="FokI_dom_1_2"/>
</dbReference>
<dbReference type="Pfam" id="PF02980">
    <property type="entry name" value="FokI_dom_2"/>
    <property type="match status" value="1"/>
</dbReference>
<dbReference type="SUPFAM" id="SSF52980">
    <property type="entry name" value="Restriction endonuclease-like"/>
    <property type="match status" value="1"/>
</dbReference>
<evidence type="ECO:0000259" key="2">
    <source>
        <dbReference type="Pfam" id="PF02981"/>
    </source>
</evidence>
<accession>A0A9D1I0B1</accession>
<dbReference type="GO" id="GO:0009307">
    <property type="term" value="P:DNA restriction-modification system"/>
    <property type="evidence" value="ECO:0007669"/>
    <property type="project" value="InterPro"/>
</dbReference>
<reference evidence="5" key="1">
    <citation type="submission" date="2020-10" db="EMBL/GenBank/DDBJ databases">
        <authorList>
            <person name="Gilroy R."/>
        </authorList>
    </citation>
    <scope>NUCLEOTIDE SEQUENCE</scope>
    <source>
        <strain evidence="5">ChiHcec3-6078</strain>
    </source>
</reference>
<dbReference type="InterPro" id="IPR011335">
    <property type="entry name" value="Restrct_endonuc-II-like"/>
</dbReference>